<evidence type="ECO:0000256" key="3">
    <source>
        <dbReference type="ARBA" id="ARBA00023163"/>
    </source>
</evidence>
<dbReference type="InterPro" id="IPR001647">
    <property type="entry name" value="HTH_TetR"/>
</dbReference>
<evidence type="ECO:0000256" key="1">
    <source>
        <dbReference type="ARBA" id="ARBA00023015"/>
    </source>
</evidence>
<feature type="DNA-binding region" description="H-T-H motif" evidence="4">
    <location>
        <begin position="32"/>
        <end position="51"/>
    </location>
</feature>
<dbReference type="EMBL" id="CP001778">
    <property type="protein sequence ID" value="ADD40284.1"/>
    <property type="molecule type" value="Genomic_DNA"/>
</dbReference>
<gene>
    <name evidence="6" type="ordered locus">Snas_0570</name>
</gene>
<name>D3Q5Y5_STANL</name>
<dbReference type="Proteomes" id="UP000000844">
    <property type="component" value="Chromosome"/>
</dbReference>
<dbReference type="RefSeq" id="WP_013015855.1">
    <property type="nucleotide sequence ID" value="NC_013947.1"/>
</dbReference>
<dbReference type="AlphaFoldDB" id="D3Q5Y5"/>
<dbReference type="PANTHER" id="PTHR30055">
    <property type="entry name" value="HTH-TYPE TRANSCRIPTIONAL REGULATOR RUTR"/>
    <property type="match status" value="1"/>
</dbReference>
<dbReference type="Pfam" id="PF00440">
    <property type="entry name" value="TetR_N"/>
    <property type="match status" value="1"/>
</dbReference>
<evidence type="ECO:0000313" key="6">
    <source>
        <dbReference type="EMBL" id="ADD40284.1"/>
    </source>
</evidence>
<feature type="domain" description="HTH tetR-type" evidence="5">
    <location>
        <begin position="10"/>
        <end position="69"/>
    </location>
</feature>
<evidence type="ECO:0000313" key="7">
    <source>
        <dbReference type="Proteomes" id="UP000000844"/>
    </source>
</evidence>
<dbReference type="InterPro" id="IPR049445">
    <property type="entry name" value="TetR_SbtR-like_C"/>
</dbReference>
<dbReference type="InterPro" id="IPR036271">
    <property type="entry name" value="Tet_transcr_reg_TetR-rel_C_sf"/>
</dbReference>
<keyword evidence="2 4" id="KW-0238">DNA-binding</keyword>
<dbReference type="GO" id="GO:0003700">
    <property type="term" value="F:DNA-binding transcription factor activity"/>
    <property type="evidence" value="ECO:0007669"/>
    <property type="project" value="TreeGrafter"/>
</dbReference>
<dbReference type="InterPro" id="IPR009057">
    <property type="entry name" value="Homeodomain-like_sf"/>
</dbReference>
<evidence type="ECO:0000259" key="5">
    <source>
        <dbReference type="PROSITE" id="PS50977"/>
    </source>
</evidence>
<reference evidence="6 7" key="1">
    <citation type="journal article" date="2009" name="Stand. Genomic Sci.">
        <title>Complete genome sequence of Stackebrandtia nassauensis type strain (LLR-40K-21).</title>
        <authorList>
            <person name="Munk C."/>
            <person name="Lapidus A."/>
            <person name="Copeland A."/>
            <person name="Jando M."/>
            <person name="Mayilraj S."/>
            <person name="Glavina Del Rio T."/>
            <person name="Nolan M."/>
            <person name="Chen F."/>
            <person name="Lucas S."/>
            <person name="Tice H."/>
            <person name="Cheng J.F."/>
            <person name="Han C."/>
            <person name="Detter J.C."/>
            <person name="Bruce D."/>
            <person name="Goodwin L."/>
            <person name="Chain P."/>
            <person name="Pitluck S."/>
            <person name="Goker M."/>
            <person name="Ovchinikova G."/>
            <person name="Pati A."/>
            <person name="Ivanova N."/>
            <person name="Mavromatis K."/>
            <person name="Chen A."/>
            <person name="Palaniappan K."/>
            <person name="Land M."/>
            <person name="Hauser L."/>
            <person name="Chang Y.J."/>
            <person name="Jeffries C.D."/>
            <person name="Bristow J."/>
            <person name="Eisen J.A."/>
            <person name="Markowitz V."/>
            <person name="Hugenholtz P."/>
            <person name="Kyrpides N.C."/>
            <person name="Klenk H.P."/>
        </authorList>
    </citation>
    <scope>NUCLEOTIDE SEQUENCE [LARGE SCALE GENOMIC DNA]</scope>
    <source>
        <strain evidence="7">DSM 44728 / CIP 108903 / NRRL B-16338 / NBRC 102104 / LLR-40K-21</strain>
    </source>
</reference>
<dbReference type="PRINTS" id="PR00455">
    <property type="entry name" value="HTHTETR"/>
</dbReference>
<keyword evidence="7" id="KW-1185">Reference proteome</keyword>
<sequence length="188" mass="20178">MPKPLRADARRNRERILDVAEAVFDAKGTRASTEDVASGAGVGIGTVFRHFPTKTDLLKAIIGRGVERMAAQIQVLVDEGDPATAFFEFFTRMVAEASSKKTVVDLLGEAAEDLRADKPIGVWRSAIEALLAKAQDAGAVRADVQPPEVLALLLGTCQAAVSAGWDERLRDRTLAIVFDGLRARGPQP</sequence>
<dbReference type="SUPFAM" id="SSF46689">
    <property type="entry name" value="Homeodomain-like"/>
    <property type="match status" value="1"/>
</dbReference>
<dbReference type="PROSITE" id="PS50977">
    <property type="entry name" value="HTH_TETR_2"/>
    <property type="match status" value="1"/>
</dbReference>
<evidence type="ECO:0000256" key="2">
    <source>
        <dbReference type="ARBA" id="ARBA00023125"/>
    </source>
</evidence>
<dbReference type="Gene3D" id="1.10.357.10">
    <property type="entry name" value="Tetracycline Repressor, domain 2"/>
    <property type="match status" value="1"/>
</dbReference>
<keyword evidence="1" id="KW-0805">Transcription regulation</keyword>
<protein>
    <submittedName>
        <fullName evidence="6">Transcriptional regulator, TetR family</fullName>
    </submittedName>
</protein>
<dbReference type="InterPro" id="IPR050109">
    <property type="entry name" value="HTH-type_TetR-like_transc_reg"/>
</dbReference>
<keyword evidence="3" id="KW-0804">Transcription</keyword>
<dbReference type="GO" id="GO:0000976">
    <property type="term" value="F:transcription cis-regulatory region binding"/>
    <property type="evidence" value="ECO:0007669"/>
    <property type="project" value="TreeGrafter"/>
</dbReference>
<dbReference type="HOGENOM" id="CLU_069356_17_1_11"/>
<proteinExistence type="predicted"/>
<dbReference type="STRING" id="446470.Snas_0570"/>
<dbReference type="Pfam" id="PF21597">
    <property type="entry name" value="TetR_C_43"/>
    <property type="match status" value="1"/>
</dbReference>
<dbReference type="KEGG" id="sna:Snas_0570"/>
<dbReference type="eggNOG" id="COG1309">
    <property type="taxonomic scope" value="Bacteria"/>
</dbReference>
<dbReference type="PANTHER" id="PTHR30055:SF234">
    <property type="entry name" value="HTH-TYPE TRANSCRIPTIONAL REGULATOR BETI"/>
    <property type="match status" value="1"/>
</dbReference>
<accession>D3Q5Y5</accession>
<evidence type="ECO:0000256" key="4">
    <source>
        <dbReference type="PROSITE-ProRule" id="PRU00335"/>
    </source>
</evidence>
<dbReference type="SUPFAM" id="SSF48498">
    <property type="entry name" value="Tetracyclin repressor-like, C-terminal domain"/>
    <property type="match status" value="1"/>
</dbReference>
<organism evidence="6 7">
    <name type="scientific">Stackebrandtia nassauensis (strain DSM 44728 / CIP 108903 / NRRL B-16338 / NBRC 102104 / LLR-40K-21)</name>
    <dbReference type="NCBI Taxonomy" id="446470"/>
    <lineage>
        <taxon>Bacteria</taxon>
        <taxon>Bacillati</taxon>
        <taxon>Actinomycetota</taxon>
        <taxon>Actinomycetes</taxon>
        <taxon>Glycomycetales</taxon>
        <taxon>Glycomycetaceae</taxon>
        <taxon>Stackebrandtia</taxon>
    </lineage>
</organism>